<feature type="transmembrane region" description="Helical" evidence="1">
    <location>
        <begin position="52"/>
        <end position="75"/>
    </location>
</feature>
<sequence>MHTGATREGAMKPTARQLLRWSGLAAVVAGVIFAGIQPIHPPDFLASVTTQAWAVIMPLKTLMCLLFLIGIAGLYFRQLGNVGWVGFLGFVCLTLSWWLQTGFVFAEALIVPVLATAAPQFIDSFLGIVNGVPGEMDIGALPAVYGVVGILYMLGGLLLGIATFRAGVLPRAPAALLAAASLLTPLAALLPHEIQRYAAIPVGLALAWLGLALWLERDAQSATPELHLQTSPPSMPG</sequence>
<dbReference type="Proteomes" id="UP001156691">
    <property type="component" value="Unassembled WGS sequence"/>
</dbReference>
<proteinExistence type="predicted"/>
<dbReference type="RefSeq" id="WP_284342680.1">
    <property type="nucleotide sequence ID" value="NZ_BSNS01000023.1"/>
</dbReference>
<feature type="transmembrane region" description="Helical" evidence="1">
    <location>
        <begin position="82"/>
        <end position="99"/>
    </location>
</feature>
<gene>
    <name evidence="2" type="ORF">GCM10010862_45490</name>
</gene>
<evidence type="ECO:0000256" key="1">
    <source>
        <dbReference type="SAM" id="Phobius"/>
    </source>
</evidence>
<protein>
    <recommendedName>
        <fullName evidence="4">DUF4386 family protein</fullName>
    </recommendedName>
</protein>
<reference evidence="3" key="1">
    <citation type="journal article" date="2019" name="Int. J. Syst. Evol. Microbiol.">
        <title>The Global Catalogue of Microorganisms (GCM) 10K type strain sequencing project: providing services to taxonomists for standard genome sequencing and annotation.</title>
        <authorList>
            <consortium name="The Broad Institute Genomics Platform"/>
            <consortium name="The Broad Institute Genome Sequencing Center for Infectious Disease"/>
            <person name="Wu L."/>
            <person name="Ma J."/>
        </authorList>
    </citation>
    <scope>NUCLEOTIDE SEQUENCE [LARGE SCALE GENOMIC DNA]</scope>
    <source>
        <strain evidence="3">NBRC 112416</strain>
    </source>
</reference>
<name>A0ABQ5WAZ3_9HYPH</name>
<keyword evidence="1" id="KW-0472">Membrane</keyword>
<evidence type="ECO:0000313" key="3">
    <source>
        <dbReference type="Proteomes" id="UP001156691"/>
    </source>
</evidence>
<feature type="transmembrane region" description="Helical" evidence="1">
    <location>
        <begin position="21"/>
        <end position="40"/>
    </location>
</feature>
<dbReference type="EMBL" id="BSNS01000023">
    <property type="protein sequence ID" value="GLQ57290.1"/>
    <property type="molecule type" value="Genomic_DNA"/>
</dbReference>
<organism evidence="2 3">
    <name type="scientific">Devosia nitrariae</name>
    <dbReference type="NCBI Taxonomy" id="2071872"/>
    <lineage>
        <taxon>Bacteria</taxon>
        <taxon>Pseudomonadati</taxon>
        <taxon>Pseudomonadota</taxon>
        <taxon>Alphaproteobacteria</taxon>
        <taxon>Hyphomicrobiales</taxon>
        <taxon>Devosiaceae</taxon>
        <taxon>Devosia</taxon>
    </lineage>
</organism>
<keyword evidence="1" id="KW-1133">Transmembrane helix</keyword>
<feature type="transmembrane region" description="Helical" evidence="1">
    <location>
        <begin position="143"/>
        <end position="162"/>
    </location>
</feature>
<keyword evidence="3" id="KW-1185">Reference proteome</keyword>
<feature type="transmembrane region" description="Helical" evidence="1">
    <location>
        <begin position="174"/>
        <end position="191"/>
    </location>
</feature>
<accession>A0ABQ5WAZ3</accession>
<keyword evidence="1" id="KW-0812">Transmembrane</keyword>
<comment type="caution">
    <text evidence="2">The sequence shown here is derived from an EMBL/GenBank/DDBJ whole genome shotgun (WGS) entry which is preliminary data.</text>
</comment>
<feature type="transmembrane region" description="Helical" evidence="1">
    <location>
        <begin position="197"/>
        <end position="215"/>
    </location>
</feature>
<evidence type="ECO:0008006" key="4">
    <source>
        <dbReference type="Google" id="ProtNLM"/>
    </source>
</evidence>
<evidence type="ECO:0000313" key="2">
    <source>
        <dbReference type="EMBL" id="GLQ57290.1"/>
    </source>
</evidence>